<evidence type="ECO:0000313" key="2">
    <source>
        <dbReference type="Proteomes" id="UP000051006"/>
    </source>
</evidence>
<dbReference type="STRING" id="993692.IV57_GL001925"/>
<accession>A0A0R2L4M2</accession>
<sequence>MKREVLTMDNDNEKQTLDMIEQITRNDDTKYYELANIVMNGRAEKAAELGMIKEVRILKLNIPHSSAVGIYEDYVNQNYTVPPMELTEWVEYQKPEGKILDAFNDILKANRIIAKED</sequence>
<proteinExistence type="predicted"/>
<dbReference type="EMBL" id="JQCF01000040">
    <property type="protein sequence ID" value="KRN96320.1"/>
    <property type="molecule type" value="Genomic_DNA"/>
</dbReference>
<evidence type="ECO:0000313" key="1">
    <source>
        <dbReference type="EMBL" id="KRN96320.1"/>
    </source>
</evidence>
<keyword evidence="2" id="KW-1185">Reference proteome</keyword>
<gene>
    <name evidence="1" type="ORF">IV57_GL001925</name>
</gene>
<comment type="caution">
    <text evidence="1">The sequence shown here is derived from an EMBL/GenBank/DDBJ whole genome shotgun (WGS) entry which is preliminary data.</text>
</comment>
<dbReference type="Proteomes" id="UP000051006">
    <property type="component" value="Unassembled WGS sequence"/>
</dbReference>
<dbReference type="PATRIC" id="fig|993692.3.peg.1954"/>
<dbReference type="AlphaFoldDB" id="A0A0R2L4M2"/>
<protein>
    <submittedName>
        <fullName evidence="1">Uncharacterized protein</fullName>
    </submittedName>
</protein>
<name>A0A0R2L4M2_9LACO</name>
<reference evidence="1 2" key="1">
    <citation type="journal article" date="2015" name="Genome Announc.">
        <title>Expanding the biotechnology potential of lactobacilli through comparative genomics of 213 strains and associated genera.</title>
        <authorList>
            <person name="Sun Z."/>
            <person name="Harris H.M."/>
            <person name="McCann A."/>
            <person name="Guo C."/>
            <person name="Argimon S."/>
            <person name="Zhang W."/>
            <person name="Yang X."/>
            <person name="Jeffery I.B."/>
            <person name="Cooney J.C."/>
            <person name="Kagawa T.F."/>
            <person name="Liu W."/>
            <person name="Song Y."/>
            <person name="Salvetti E."/>
            <person name="Wrobel A."/>
            <person name="Rasinkangas P."/>
            <person name="Parkhill J."/>
            <person name="Rea M.C."/>
            <person name="O'Sullivan O."/>
            <person name="Ritari J."/>
            <person name="Douillard F.P."/>
            <person name="Paul Ross R."/>
            <person name="Yang R."/>
            <person name="Briner A.E."/>
            <person name="Felis G.E."/>
            <person name="de Vos W.M."/>
            <person name="Barrangou R."/>
            <person name="Klaenhammer T.R."/>
            <person name="Caufield P.W."/>
            <person name="Cui Y."/>
            <person name="Zhang H."/>
            <person name="O'Toole P.W."/>
        </authorList>
    </citation>
    <scope>NUCLEOTIDE SEQUENCE [LARGE SCALE GENOMIC DNA]</scope>
    <source>
        <strain evidence="1 2">DSM 24716</strain>
    </source>
</reference>
<organism evidence="1 2">
    <name type="scientific">Companilactobacillus kimchiensis</name>
    <dbReference type="NCBI Taxonomy" id="993692"/>
    <lineage>
        <taxon>Bacteria</taxon>
        <taxon>Bacillati</taxon>
        <taxon>Bacillota</taxon>
        <taxon>Bacilli</taxon>
        <taxon>Lactobacillales</taxon>
        <taxon>Lactobacillaceae</taxon>
        <taxon>Companilactobacillus</taxon>
    </lineage>
</organism>